<proteinExistence type="predicted"/>
<reference evidence="1" key="1">
    <citation type="submission" date="2023-12" db="EMBL/GenBank/DDBJ databases">
        <title>Genome assembly of Anisodus tanguticus.</title>
        <authorList>
            <person name="Wang Y.-J."/>
        </authorList>
    </citation>
    <scope>NUCLEOTIDE SEQUENCE</scope>
    <source>
        <strain evidence="1">KB-2021</strain>
        <tissue evidence="1">Leaf</tissue>
    </source>
</reference>
<accession>A0AAE1R9U2</accession>
<dbReference type="PANTHER" id="PTHR15140">
    <property type="entry name" value="TUBULIN-SPECIFIC CHAPERONE E"/>
    <property type="match status" value="1"/>
</dbReference>
<evidence type="ECO:0000313" key="1">
    <source>
        <dbReference type="EMBL" id="KAK4347361.1"/>
    </source>
</evidence>
<evidence type="ECO:0000313" key="2">
    <source>
        <dbReference type="Proteomes" id="UP001291623"/>
    </source>
</evidence>
<protein>
    <submittedName>
        <fullName evidence="1">Uncharacterized protein</fullName>
    </submittedName>
</protein>
<comment type="caution">
    <text evidence="1">The sequence shown here is derived from an EMBL/GenBank/DDBJ whole genome shotgun (WGS) entry which is preliminary data.</text>
</comment>
<dbReference type="Proteomes" id="UP001291623">
    <property type="component" value="Unassembled WGS sequence"/>
</dbReference>
<keyword evidence="2" id="KW-1185">Reference proteome</keyword>
<dbReference type="SUPFAM" id="SSF52058">
    <property type="entry name" value="L domain-like"/>
    <property type="match status" value="1"/>
</dbReference>
<dbReference type="Gene3D" id="3.80.10.10">
    <property type="entry name" value="Ribonuclease Inhibitor"/>
    <property type="match status" value="1"/>
</dbReference>
<dbReference type="InterPro" id="IPR032675">
    <property type="entry name" value="LRR_dom_sf"/>
</dbReference>
<dbReference type="PANTHER" id="PTHR15140:SF37">
    <property type="entry name" value="UBIQUITIN-LIKE DOMAIN-CONTAINING PROTEIN"/>
    <property type="match status" value="1"/>
</dbReference>
<sequence>MAEIALTAVINKAIHISSNALFNEVSSASSLQENIDNGCMLLEPKWLCKVGPSTRRLAVSGASRETIDVLNNKNNVNFKKLENLRLSNDATHVISSGSFNMSGYPNLLKMHLDVFFSPSKLPRSEHFPPNLIKLTLLKNRLKADPLRTLNKLPKLKILKLDFDCYIGKTMDCDAGFCQLEVLRIRGLDNLEELMKDG</sequence>
<dbReference type="EMBL" id="JAVYJV010000018">
    <property type="protein sequence ID" value="KAK4347361.1"/>
    <property type="molecule type" value="Genomic_DNA"/>
</dbReference>
<name>A0AAE1R9U2_9SOLA</name>
<organism evidence="1 2">
    <name type="scientific">Anisodus tanguticus</name>
    <dbReference type="NCBI Taxonomy" id="243964"/>
    <lineage>
        <taxon>Eukaryota</taxon>
        <taxon>Viridiplantae</taxon>
        <taxon>Streptophyta</taxon>
        <taxon>Embryophyta</taxon>
        <taxon>Tracheophyta</taxon>
        <taxon>Spermatophyta</taxon>
        <taxon>Magnoliopsida</taxon>
        <taxon>eudicotyledons</taxon>
        <taxon>Gunneridae</taxon>
        <taxon>Pentapetalae</taxon>
        <taxon>asterids</taxon>
        <taxon>lamiids</taxon>
        <taxon>Solanales</taxon>
        <taxon>Solanaceae</taxon>
        <taxon>Solanoideae</taxon>
        <taxon>Hyoscyameae</taxon>
        <taxon>Anisodus</taxon>
    </lineage>
</organism>
<gene>
    <name evidence="1" type="ORF">RND71_033700</name>
</gene>
<dbReference type="AlphaFoldDB" id="A0AAE1R9U2"/>